<organism evidence="3 4">
    <name type="scientific">Actinomadura physcomitrii</name>
    <dbReference type="NCBI Taxonomy" id="2650748"/>
    <lineage>
        <taxon>Bacteria</taxon>
        <taxon>Bacillati</taxon>
        <taxon>Actinomycetota</taxon>
        <taxon>Actinomycetes</taxon>
        <taxon>Streptosporangiales</taxon>
        <taxon>Thermomonosporaceae</taxon>
        <taxon>Actinomadura</taxon>
    </lineage>
</organism>
<name>A0A6I4MJR2_9ACTN</name>
<keyword evidence="2" id="KW-0732">Signal</keyword>
<sequence>MNRGRVLPTLAAVLLALSGGTAWADSGPAGTPGSVVPQRDAFYTPPATVPDPPGTLIRSRPFTRYHKLGAPVEWQTTAPCPTAPPPRGRRSPSHGSPHTSPNDDQGAHHDEA</sequence>
<dbReference type="RefSeq" id="WP_151595490.1">
    <property type="nucleotide sequence ID" value="NZ_WBMS02000016.1"/>
</dbReference>
<feature type="signal peptide" evidence="2">
    <location>
        <begin position="1"/>
        <end position="24"/>
    </location>
</feature>
<dbReference type="AlphaFoldDB" id="A0A6I4MJR2"/>
<reference evidence="3" key="1">
    <citation type="submission" date="2019-12" db="EMBL/GenBank/DDBJ databases">
        <title>Actinomadura physcomitrii sp. nov., a novel actinomycete isolated from moss [Physcomitrium sphaericum (Ludw) Fuernr].</title>
        <authorList>
            <person name="Zhuang X."/>
        </authorList>
    </citation>
    <scope>NUCLEOTIDE SEQUENCE [LARGE SCALE GENOMIC DNA]</scope>
    <source>
        <strain evidence="3">LD22</strain>
    </source>
</reference>
<accession>A0A6I4MJR2</accession>
<feature type="region of interest" description="Disordered" evidence="1">
    <location>
        <begin position="21"/>
        <end position="112"/>
    </location>
</feature>
<evidence type="ECO:0000256" key="2">
    <source>
        <dbReference type="SAM" id="SignalP"/>
    </source>
</evidence>
<keyword evidence="4" id="KW-1185">Reference proteome</keyword>
<evidence type="ECO:0000313" key="4">
    <source>
        <dbReference type="Proteomes" id="UP000462055"/>
    </source>
</evidence>
<gene>
    <name evidence="3" type="ORF">F8568_021425</name>
</gene>
<dbReference type="EMBL" id="WBMS02000016">
    <property type="protein sequence ID" value="MWA02889.1"/>
    <property type="molecule type" value="Genomic_DNA"/>
</dbReference>
<protein>
    <submittedName>
        <fullName evidence="3">Uncharacterized protein</fullName>
    </submittedName>
</protein>
<feature type="chain" id="PRO_5026051603" evidence="2">
    <location>
        <begin position="25"/>
        <end position="112"/>
    </location>
</feature>
<proteinExistence type="predicted"/>
<evidence type="ECO:0000313" key="3">
    <source>
        <dbReference type="EMBL" id="MWA02889.1"/>
    </source>
</evidence>
<dbReference type="Proteomes" id="UP000462055">
    <property type="component" value="Unassembled WGS sequence"/>
</dbReference>
<evidence type="ECO:0000256" key="1">
    <source>
        <dbReference type="SAM" id="MobiDB-lite"/>
    </source>
</evidence>
<comment type="caution">
    <text evidence="3">The sequence shown here is derived from an EMBL/GenBank/DDBJ whole genome shotgun (WGS) entry which is preliminary data.</text>
</comment>